<evidence type="ECO:0000313" key="1">
    <source>
        <dbReference type="EMBL" id="KVE23946.1"/>
    </source>
</evidence>
<accession>A0A118DLX5</accession>
<protein>
    <submittedName>
        <fullName evidence="1">Uncharacterized protein</fullName>
    </submittedName>
</protein>
<sequence>MKSISEEQARDIRGGGSIYANSANYTISLVNQAIEPTMQALLAQAQYQAVEQFKMALGSGSGSHG</sequence>
<evidence type="ECO:0000313" key="4">
    <source>
        <dbReference type="Proteomes" id="UP000198460"/>
    </source>
</evidence>
<dbReference type="AlphaFoldDB" id="A0A118DLX5"/>
<dbReference type="RefSeq" id="WP_059520304.1">
    <property type="nucleotide sequence ID" value="NZ_CP013449.1"/>
</dbReference>
<dbReference type="Proteomes" id="UP000198460">
    <property type="component" value="Unassembled WGS sequence"/>
</dbReference>
<dbReference type="EMBL" id="LOWA01000056">
    <property type="protein sequence ID" value="KVE23946.1"/>
    <property type="molecule type" value="Genomic_DNA"/>
</dbReference>
<dbReference type="EMBL" id="FXAN01000045">
    <property type="protein sequence ID" value="SMF99871.1"/>
    <property type="molecule type" value="Genomic_DNA"/>
</dbReference>
<evidence type="ECO:0000313" key="3">
    <source>
        <dbReference type="Proteomes" id="UP000062788"/>
    </source>
</evidence>
<proteinExistence type="predicted"/>
<organism evidence="1 3">
    <name type="scientific">Burkholderia singularis</name>
    <dbReference type="NCBI Taxonomy" id="1503053"/>
    <lineage>
        <taxon>Bacteria</taxon>
        <taxon>Pseudomonadati</taxon>
        <taxon>Pseudomonadota</taxon>
        <taxon>Betaproteobacteria</taxon>
        <taxon>Burkholderiales</taxon>
        <taxon>Burkholderiaceae</taxon>
        <taxon>Burkholderia</taxon>
        <taxon>pseudomallei group</taxon>
    </lineage>
</organism>
<reference evidence="2 4" key="2">
    <citation type="submission" date="2017-04" db="EMBL/GenBank/DDBJ databases">
        <authorList>
            <person name="Afonso C.L."/>
            <person name="Miller P.J."/>
            <person name="Scott M.A."/>
            <person name="Spackman E."/>
            <person name="Goraichik I."/>
            <person name="Dimitrov K.M."/>
            <person name="Suarez D.L."/>
            <person name="Swayne D.E."/>
        </authorList>
    </citation>
    <scope>NUCLEOTIDE SEQUENCE [LARGE SCALE GENOMIC DNA]</scope>
    <source>
        <strain evidence="2">LMG 28154</strain>
    </source>
</reference>
<evidence type="ECO:0000313" key="2">
    <source>
        <dbReference type="EMBL" id="SMF99871.1"/>
    </source>
</evidence>
<dbReference type="OrthoDB" id="9031115at2"/>
<reference evidence="1 3" key="1">
    <citation type="submission" date="2015-11" db="EMBL/GenBank/DDBJ databases">
        <title>Expanding the genomic diversity of Burkholderia species for the development of highly accurate diagnostics.</title>
        <authorList>
            <person name="Sahl J."/>
            <person name="Keim P."/>
            <person name="Wagner D."/>
        </authorList>
    </citation>
    <scope>NUCLEOTIDE SEQUENCE [LARGE SCALE GENOMIC DNA]</scope>
    <source>
        <strain evidence="1 3">TSV85</strain>
    </source>
</reference>
<gene>
    <name evidence="2" type="ORF">BSIN_3058</name>
    <name evidence="1" type="ORF">WS67_22370</name>
</gene>
<dbReference type="Proteomes" id="UP000062788">
    <property type="component" value="Unassembled WGS sequence"/>
</dbReference>
<name>A0A118DLX5_9BURK</name>
<keyword evidence="3" id="KW-1185">Reference proteome</keyword>